<evidence type="ECO:0000259" key="5">
    <source>
        <dbReference type="Pfam" id="PF13193"/>
    </source>
</evidence>
<organism evidence="6 7">
    <name type="scientific">Amycolatopsis sulphurea</name>
    <dbReference type="NCBI Taxonomy" id="76022"/>
    <lineage>
        <taxon>Bacteria</taxon>
        <taxon>Bacillati</taxon>
        <taxon>Actinomycetota</taxon>
        <taxon>Actinomycetes</taxon>
        <taxon>Pseudonocardiales</taxon>
        <taxon>Pseudonocardiaceae</taxon>
        <taxon>Amycolatopsis</taxon>
    </lineage>
</organism>
<evidence type="ECO:0000313" key="7">
    <source>
        <dbReference type="Proteomes" id="UP000243542"/>
    </source>
</evidence>
<evidence type="ECO:0000256" key="1">
    <source>
        <dbReference type="ARBA" id="ARBA00006432"/>
    </source>
</evidence>
<dbReference type="Proteomes" id="UP000243542">
    <property type="component" value="Unassembled WGS sequence"/>
</dbReference>
<sequence>MTFNLATILRESAAATPDKPLLHTSRSTITYAEVDRRSARVAAALRARGLTTGHPVAVVLGNTPEFVVSYFGILRAGLTMMPLNPQLTAREIAYHLRDSGARLVITSGTGLHAVRQAVDEVGPLPIYAVSDGELPEGSVPFASLEQFEPAADIHPTASDDTAVLLYTSGTTGEPKGAELTHFQLYMNCSVGGALMGFTPQDVTTSVLPLFHVFGLSALLNATVRYGASTILIERFAPEEVLEALDRHGATVFAGVPTMFSALLHAGEGRRGLGRVRTAISGGASMPAEVIRSFEAAFPGTTVLEGYGLSETASTTTFNVSPAERRFGSIGRPIWGVEVAIVDQDDRPIGPGPDHVGEIVVRGHNVMKGYYRRPEATASAIREGWFHTGDLGYRDADGYFYVVDRLKDLIIRGGYNVYPREIEEVLYEIPGVAQAAVIGRADDRLGEEIVAFVAAAPGVSLDATAVQQHCRERLAAYKCPRQIRLLKSLPLGATGKILKRKLRERETGTEKSAVADDGGGDSTGSATDRAKGTRGVKTRP</sequence>
<comment type="similarity">
    <text evidence="1">Belongs to the ATP-dependent AMP-binding enzyme family.</text>
</comment>
<feature type="domain" description="AMP-dependent synthetase/ligase" evidence="4">
    <location>
        <begin position="9"/>
        <end position="370"/>
    </location>
</feature>
<proteinExistence type="inferred from homology"/>
<dbReference type="InterPro" id="IPR025110">
    <property type="entry name" value="AMP-bd_C"/>
</dbReference>
<dbReference type="PANTHER" id="PTHR43767:SF12">
    <property type="entry name" value="AMP-DEPENDENT SYNTHETASE AND LIGASE"/>
    <property type="match status" value="1"/>
</dbReference>
<feature type="domain" description="AMP-binding enzyme C-terminal" evidence="5">
    <location>
        <begin position="420"/>
        <end position="495"/>
    </location>
</feature>
<dbReference type="InterPro" id="IPR050237">
    <property type="entry name" value="ATP-dep_AMP-bd_enzyme"/>
</dbReference>
<name>A0A2A9G192_9PSEU</name>
<dbReference type="Gene3D" id="3.40.50.12780">
    <property type="entry name" value="N-terminal domain of ligase-like"/>
    <property type="match status" value="1"/>
</dbReference>
<dbReference type="InterPro" id="IPR020845">
    <property type="entry name" value="AMP-binding_CS"/>
</dbReference>
<dbReference type="Pfam" id="PF00501">
    <property type="entry name" value="AMP-binding"/>
    <property type="match status" value="1"/>
</dbReference>
<dbReference type="Gene3D" id="3.30.300.30">
    <property type="match status" value="1"/>
</dbReference>
<dbReference type="SUPFAM" id="SSF56801">
    <property type="entry name" value="Acetyl-CoA synthetase-like"/>
    <property type="match status" value="1"/>
</dbReference>
<dbReference type="InterPro" id="IPR045851">
    <property type="entry name" value="AMP-bd_C_sf"/>
</dbReference>
<feature type="region of interest" description="Disordered" evidence="3">
    <location>
        <begin position="501"/>
        <end position="539"/>
    </location>
</feature>
<accession>A0A2A9G192</accession>
<dbReference type="FunFam" id="3.30.300.30:FF:000008">
    <property type="entry name" value="2,3-dihydroxybenzoate-AMP ligase"/>
    <property type="match status" value="1"/>
</dbReference>
<dbReference type="AlphaFoldDB" id="A0A2A9G192"/>
<evidence type="ECO:0000313" key="6">
    <source>
        <dbReference type="EMBL" id="PFG57188.1"/>
    </source>
</evidence>
<gene>
    <name evidence="6" type="ORF">ATK36_0752</name>
</gene>
<dbReference type="PANTHER" id="PTHR43767">
    <property type="entry name" value="LONG-CHAIN-FATTY-ACID--COA LIGASE"/>
    <property type="match status" value="1"/>
</dbReference>
<dbReference type="PROSITE" id="PS00455">
    <property type="entry name" value="AMP_BINDING"/>
    <property type="match status" value="1"/>
</dbReference>
<dbReference type="GO" id="GO:0016877">
    <property type="term" value="F:ligase activity, forming carbon-sulfur bonds"/>
    <property type="evidence" value="ECO:0007669"/>
    <property type="project" value="UniProtKB-ARBA"/>
</dbReference>
<dbReference type="EMBL" id="PDJK01000001">
    <property type="protein sequence ID" value="PFG57188.1"/>
    <property type="molecule type" value="Genomic_DNA"/>
</dbReference>
<dbReference type="CDD" id="cd05936">
    <property type="entry name" value="FC-FACS_FadD_like"/>
    <property type="match status" value="1"/>
</dbReference>
<dbReference type="NCBIfam" id="NF004837">
    <property type="entry name" value="PRK06187.1"/>
    <property type="match status" value="1"/>
</dbReference>
<reference evidence="6 7" key="1">
    <citation type="submission" date="2017-10" db="EMBL/GenBank/DDBJ databases">
        <title>Sequencing the genomes of 1000 actinobacteria strains.</title>
        <authorList>
            <person name="Klenk H.-P."/>
        </authorList>
    </citation>
    <scope>NUCLEOTIDE SEQUENCE [LARGE SCALE GENOMIC DNA]</scope>
    <source>
        <strain evidence="6 7">DSM 46092</strain>
    </source>
</reference>
<protein>
    <submittedName>
        <fullName evidence="6">Long-chain acyl-CoA synthetase</fullName>
    </submittedName>
</protein>
<evidence type="ECO:0000256" key="2">
    <source>
        <dbReference type="ARBA" id="ARBA00022598"/>
    </source>
</evidence>
<dbReference type="RefSeq" id="WP_098509816.1">
    <property type="nucleotide sequence ID" value="NZ_JBIAKZ010000010.1"/>
</dbReference>
<keyword evidence="2" id="KW-0436">Ligase</keyword>
<keyword evidence="7" id="KW-1185">Reference proteome</keyword>
<evidence type="ECO:0000259" key="4">
    <source>
        <dbReference type="Pfam" id="PF00501"/>
    </source>
</evidence>
<evidence type="ECO:0000256" key="3">
    <source>
        <dbReference type="SAM" id="MobiDB-lite"/>
    </source>
</evidence>
<comment type="caution">
    <text evidence="6">The sequence shown here is derived from an EMBL/GenBank/DDBJ whole genome shotgun (WGS) entry which is preliminary data.</text>
</comment>
<dbReference type="InterPro" id="IPR000873">
    <property type="entry name" value="AMP-dep_synth/lig_dom"/>
</dbReference>
<dbReference type="Pfam" id="PF13193">
    <property type="entry name" value="AMP-binding_C"/>
    <property type="match status" value="1"/>
</dbReference>
<dbReference type="InterPro" id="IPR042099">
    <property type="entry name" value="ANL_N_sf"/>
</dbReference>